<dbReference type="Pfam" id="PF09560">
    <property type="entry name" value="Spore_YunB"/>
    <property type="match status" value="1"/>
</dbReference>
<dbReference type="RefSeq" id="WP_377557761.1">
    <property type="nucleotide sequence ID" value="NZ_JBHUHQ010000016.1"/>
</dbReference>
<dbReference type="NCBIfam" id="TIGR02832">
    <property type="entry name" value="spo_yunB"/>
    <property type="match status" value="1"/>
</dbReference>
<organism evidence="3 4">
    <name type="scientific">Ornithinibacillus salinisoli</name>
    <dbReference type="NCBI Taxonomy" id="1848459"/>
    <lineage>
        <taxon>Bacteria</taxon>
        <taxon>Bacillati</taxon>
        <taxon>Bacillota</taxon>
        <taxon>Bacilli</taxon>
        <taxon>Bacillales</taxon>
        <taxon>Bacillaceae</taxon>
        <taxon>Ornithinibacillus</taxon>
    </lineage>
</organism>
<sequence>MRQRMRFKRRRSPPPVRMILMVTFILFTICTIVSIIIIDKGITPTLMEVANEKTTEFATRGINSAVKFAENYTFEDIAITQRNNEGYITIVDWDSSVVNKINRAATDRVEEFFHSMNRGEPPKYQDPLGEPDPYGDTVDELVDRDPTVIEIPIGQATGNSILANLGPRIPVNLELIGAVRTELVEEREVLPINNVYVSIYVEVEADVQIIIPFITDVEKVSTKILIDKHLVMGEVPEFYGGNGSGPSIAVPKEEIGDNDLQDD</sequence>
<name>A0ABW4W3L0_9BACI</name>
<feature type="region of interest" description="Disordered" evidence="1">
    <location>
        <begin position="243"/>
        <end position="263"/>
    </location>
</feature>
<keyword evidence="4" id="KW-1185">Reference proteome</keyword>
<evidence type="ECO:0000313" key="4">
    <source>
        <dbReference type="Proteomes" id="UP001597383"/>
    </source>
</evidence>
<keyword evidence="2" id="KW-0472">Membrane</keyword>
<keyword evidence="2" id="KW-0812">Transmembrane</keyword>
<evidence type="ECO:0000313" key="3">
    <source>
        <dbReference type="EMBL" id="MFD2045147.1"/>
    </source>
</evidence>
<comment type="caution">
    <text evidence="3">The sequence shown here is derived from an EMBL/GenBank/DDBJ whole genome shotgun (WGS) entry which is preliminary data.</text>
</comment>
<feature type="transmembrane region" description="Helical" evidence="2">
    <location>
        <begin position="20"/>
        <end position="38"/>
    </location>
</feature>
<keyword evidence="2" id="KW-1133">Transmembrane helix</keyword>
<evidence type="ECO:0000256" key="1">
    <source>
        <dbReference type="SAM" id="MobiDB-lite"/>
    </source>
</evidence>
<dbReference type="InterPro" id="IPR014197">
    <property type="entry name" value="Sporulation_prot_YunB"/>
</dbReference>
<proteinExistence type="predicted"/>
<protein>
    <submittedName>
        <fullName evidence="3">Sporulation protein YunB</fullName>
    </submittedName>
</protein>
<accession>A0ABW4W3L0</accession>
<evidence type="ECO:0000256" key="2">
    <source>
        <dbReference type="SAM" id="Phobius"/>
    </source>
</evidence>
<dbReference type="Proteomes" id="UP001597383">
    <property type="component" value="Unassembled WGS sequence"/>
</dbReference>
<dbReference type="EMBL" id="JBHUHQ010000016">
    <property type="protein sequence ID" value="MFD2045147.1"/>
    <property type="molecule type" value="Genomic_DNA"/>
</dbReference>
<reference evidence="4" key="1">
    <citation type="journal article" date="2019" name="Int. J. Syst. Evol. Microbiol.">
        <title>The Global Catalogue of Microorganisms (GCM) 10K type strain sequencing project: providing services to taxonomists for standard genome sequencing and annotation.</title>
        <authorList>
            <consortium name="The Broad Institute Genomics Platform"/>
            <consortium name="The Broad Institute Genome Sequencing Center for Infectious Disease"/>
            <person name="Wu L."/>
            <person name="Ma J."/>
        </authorList>
    </citation>
    <scope>NUCLEOTIDE SEQUENCE [LARGE SCALE GENOMIC DNA]</scope>
    <source>
        <strain evidence="4">R28</strain>
    </source>
</reference>
<dbReference type="PIRSF" id="PIRSF021383">
    <property type="entry name" value="YunB"/>
    <property type="match status" value="1"/>
</dbReference>
<gene>
    <name evidence="3" type="primary">yunB</name>
    <name evidence="3" type="ORF">ACFSJF_12775</name>
</gene>